<organism evidence="8 9">
    <name type="scientific">Sinosporangium album</name>
    <dbReference type="NCBI Taxonomy" id="504805"/>
    <lineage>
        <taxon>Bacteria</taxon>
        <taxon>Bacillati</taxon>
        <taxon>Actinomycetota</taxon>
        <taxon>Actinomycetes</taxon>
        <taxon>Streptosporangiales</taxon>
        <taxon>Streptosporangiaceae</taxon>
        <taxon>Sinosporangium</taxon>
    </lineage>
</organism>
<evidence type="ECO:0000259" key="6">
    <source>
        <dbReference type="Pfam" id="PF03717"/>
    </source>
</evidence>
<dbReference type="GO" id="GO:0046677">
    <property type="term" value="P:response to antibiotic"/>
    <property type="evidence" value="ECO:0007669"/>
    <property type="project" value="InterPro"/>
</dbReference>
<dbReference type="Pfam" id="PF00905">
    <property type="entry name" value="Transpeptidase"/>
    <property type="match status" value="1"/>
</dbReference>
<evidence type="ECO:0000313" key="9">
    <source>
        <dbReference type="Proteomes" id="UP000198923"/>
    </source>
</evidence>
<gene>
    <name evidence="8" type="ORF">SAMN05421505_107128</name>
</gene>
<dbReference type="STRING" id="504805.SAMN05421505_107128"/>
<dbReference type="EMBL" id="FNCN01000007">
    <property type="protein sequence ID" value="SDG73700.1"/>
    <property type="molecule type" value="Genomic_DNA"/>
</dbReference>
<protein>
    <submittedName>
        <fullName evidence="8">NTF2-like N-terminal transpeptidase domain-containing protein</fullName>
    </submittedName>
</protein>
<accession>A0A1G7WR39</accession>
<dbReference type="GO" id="GO:0071555">
    <property type="term" value="P:cell wall organization"/>
    <property type="evidence" value="ECO:0007669"/>
    <property type="project" value="TreeGrafter"/>
</dbReference>
<feature type="region of interest" description="Disordered" evidence="4">
    <location>
        <begin position="479"/>
        <end position="499"/>
    </location>
</feature>
<evidence type="ECO:0000256" key="3">
    <source>
        <dbReference type="ARBA" id="ARBA00023136"/>
    </source>
</evidence>
<dbReference type="InterPro" id="IPR012338">
    <property type="entry name" value="Beta-lactam/transpept-like"/>
</dbReference>
<evidence type="ECO:0000256" key="2">
    <source>
        <dbReference type="ARBA" id="ARBA00007171"/>
    </source>
</evidence>
<evidence type="ECO:0000256" key="1">
    <source>
        <dbReference type="ARBA" id="ARBA00004370"/>
    </source>
</evidence>
<dbReference type="RefSeq" id="WP_093170039.1">
    <property type="nucleotide sequence ID" value="NZ_FNCN01000007.1"/>
</dbReference>
<dbReference type="Gene3D" id="3.40.710.10">
    <property type="entry name" value="DD-peptidase/beta-lactamase superfamily"/>
    <property type="match status" value="1"/>
</dbReference>
<dbReference type="SUPFAM" id="SSF56601">
    <property type="entry name" value="beta-lactamase/transpeptidase-like"/>
    <property type="match status" value="1"/>
</dbReference>
<keyword evidence="3" id="KW-0472">Membrane</keyword>
<dbReference type="Proteomes" id="UP000198923">
    <property type="component" value="Unassembled WGS sequence"/>
</dbReference>
<dbReference type="PANTHER" id="PTHR30627">
    <property type="entry name" value="PEPTIDOGLYCAN D,D-TRANSPEPTIDASE"/>
    <property type="match status" value="1"/>
</dbReference>
<dbReference type="InterPro" id="IPR007887">
    <property type="entry name" value="MecA_N"/>
</dbReference>
<dbReference type="OrthoDB" id="5241017at2"/>
<dbReference type="PANTHER" id="PTHR30627:SF24">
    <property type="entry name" value="PENICILLIN-BINDING PROTEIN 4B"/>
    <property type="match status" value="1"/>
</dbReference>
<dbReference type="Gene3D" id="3.10.450.100">
    <property type="entry name" value="NTF2-like, domain 1"/>
    <property type="match status" value="1"/>
</dbReference>
<dbReference type="Gene3D" id="3.90.1310.10">
    <property type="entry name" value="Penicillin-binding protein 2a (Domain 2)"/>
    <property type="match status" value="1"/>
</dbReference>
<dbReference type="InterPro" id="IPR005311">
    <property type="entry name" value="PBP_dimer"/>
</dbReference>
<dbReference type="GO" id="GO:0008658">
    <property type="term" value="F:penicillin binding"/>
    <property type="evidence" value="ECO:0007669"/>
    <property type="project" value="InterPro"/>
</dbReference>
<reference evidence="8 9" key="1">
    <citation type="submission" date="2016-10" db="EMBL/GenBank/DDBJ databases">
        <authorList>
            <person name="de Groot N.N."/>
        </authorList>
    </citation>
    <scope>NUCLEOTIDE SEQUENCE [LARGE SCALE GENOMIC DNA]</scope>
    <source>
        <strain evidence="8 9">CPCC 201354</strain>
    </source>
</reference>
<dbReference type="InterPro" id="IPR001460">
    <property type="entry name" value="PCN-bd_Tpept"/>
</dbReference>
<evidence type="ECO:0000256" key="4">
    <source>
        <dbReference type="SAM" id="MobiDB-lite"/>
    </source>
</evidence>
<dbReference type="Pfam" id="PF05223">
    <property type="entry name" value="MecA_N"/>
    <property type="match status" value="1"/>
</dbReference>
<feature type="domain" description="Penicillin-binding protein transpeptidase" evidence="5">
    <location>
        <begin position="272"/>
        <end position="540"/>
    </location>
</feature>
<dbReference type="GO" id="GO:0005886">
    <property type="term" value="C:plasma membrane"/>
    <property type="evidence" value="ECO:0007669"/>
    <property type="project" value="TreeGrafter"/>
</dbReference>
<sequence length="543" mass="56757">MPSRRSIAIVSVTALVVTAGVAGGAYYLLHTRGTPEGVAERFTRAWEQGDLNAMGTELATRQAAFTTTYQTMNRALGVESVSVKLDPAKEPDGDRARVTFTATLKLKNAGDWSYRGGVDLVVRDRHWKVAWTPAAAHPDLADGRGLALKPVWPARAAITAASGDRVDGGDAGGSVQQLVGFLDKATDKDVKRLGSAYKAGDAVGRGGLQETFQTQLAGTPATEIRLVGADGKPVRTLHKAEGEKGRPVETTLDLRVQRAAADAVRDLKKTASLVAVRPSTGEVLAVVNNLGGFNRALNGAYPPGSTFKSVTAAGLLAEGVSPGDRVECPRFATLGGMRFRNSEYADHGSLSFSDAFAYSCNTTIAPMTAERLGADKLVDTAEWFGFNEPLNIGVPAAKASFPKARSETELAAESFGQGKITASPLMMATVAAAIADGSWRPPTLVASIKQKTRPKALPDGVAASLRDMMKAVVTKGTAKSAGLPSGTRGKTGTAEYDTPEGKTATHAWFIGFRGDLAFSVLVEGGEAGGKVAAPVAADFLRGL</sequence>
<feature type="domain" description="Penicillin-binding protein dimerisation" evidence="6">
    <location>
        <begin position="172"/>
        <end position="237"/>
    </location>
</feature>
<evidence type="ECO:0000259" key="5">
    <source>
        <dbReference type="Pfam" id="PF00905"/>
    </source>
</evidence>
<evidence type="ECO:0000313" key="8">
    <source>
        <dbReference type="EMBL" id="SDG73700.1"/>
    </source>
</evidence>
<dbReference type="SUPFAM" id="SSF54427">
    <property type="entry name" value="NTF2-like"/>
    <property type="match status" value="1"/>
</dbReference>
<dbReference type="Pfam" id="PF03717">
    <property type="entry name" value="PBP_dimer"/>
    <property type="match status" value="1"/>
</dbReference>
<keyword evidence="9" id="KW-1185">Reference proteome</keyword>
<dbReference type="GO" id="GO:0071972">
    <property type="term" value="F:peptidoglycan L,D-transpeptidase activity"/>
    <property type="evidence" value="ECO:0007669"/>
    <property type="project" value="TreeGrafter"/>
</dbReference>
<comment type="subcellular location">
    <subcellularLocation>
        <location evidence="1">Membrane</location>
    </subcellularLocation>
</comment>
<proteinExistence type="inferred from homology"/>
<dbReference type="AlphaFoldDB" id="A0A1G7WR39"/>
<name>A0A1G7WR39_9ACTN</name>
<feature type="domain" description="NTF2-like N-terminal transpeptidase" evidence="7">
    <location>
        <begin position="34"/>
        <end position="143"/>
    </location>
</feature>
<dbReference type="InterPro" id="IPR050515">
    <property type="entry name" value="Beta-lactam/transpept"/>
</dbReference>
<dbReference type="InterPro" id="IPR032710">
    <property type="entry name" value="NTF2-like_dom_sf"/>
</dbReference>
<evidence type="ECO:0000259" key="7">
    <source>
        <dbReference type="Pfam" id="PF05223"/>
    </source>
</evidence>
<comment type="similarity">
    <text evidence="2">Belongs to the transpeptidase family.</text>
</comment>